<comment type="caution">
    <text evidence="2">The sequence shown here is derived from an EMBL/GenBank/DDBJ whole genome shotgun (WGS) entry which is preliminary data.</text>
</comment>
<organism evidence="2 3">
    <name type="scientific">Candidatus Yanofskybacteria bacterium RIFCSPHIGHO2_02_FULL_41_11</name>
    <dbReference type="NCBI Taxonomy" id="1802675"/>
    <lineage>
        <taxon>Bacteria</taxon>
        <taxon>Candidatus Yanofskyibacteriota</taxon>
    </lineage>
</organism>
<dbReference type="Proteomes" id="UP000177167">
    <property type="component" value="Unassembled WGS sequence"/>
</dbReference>
<reference evidence="2 3" key="1">
    <citation type="journal article" date="2016" name="Nat. Commun.">
        <title>Thousands of microbial genomes shed light on interconnected biogeochemical processes in an aquifer system.</title>
        <authorList>
            <person name="Anantharaman K."/>
            <person name="Brown C.T."/>
            <person name="Hug L.A."/>
            <person name="Sharon I."/>
            <person name="Castelle C.J."/>
            <person name="Probst A.J."/>
            <person name="Thomas B.C."/>
            <person name="Singh A."/>
            <person name="Wilkins M.J."/>
            <person name="Karaoz U."/>
            <person name="Brodie E.L."/>
            <person name="Williams K.H."/>
            <person name="Hubbard S.S."/>
            <person name="Banfield J.F."/>
        </authorList>
    </citation>
    <scope>NUCLEOTIDE SEQUENCE [LARGE SCALE GENOMIC DNA]</scope>
</reference>
<dbReference type="EMBL" id="MGJP01000030">
    <property type="protein sequence ID" value="OGN09657.1"/>
    <property type="molecule type" value="Genomic_DNA"/>
</dbReference>
<protein>
    <submittedName>
        <fullName evidence="2">Uncharacterized protein</fullName>
    </submittedName>
</protein>
<accession>A0A1F8F938</accession>
<name>A0A1F8F938_9BACT</name>
<sequence>MLIPTSINPESLLGFLAILPFIIGYGAPQPPRPELSPLDRRTPEEKAFDRMIWEIDRKIEKLTQLKNAYLQQRDCERELRAATGNIESLRRSLESMKKLIEELSKVDPSET</sequence>
<keyword evidence="1" id="KW-0175">Coiled coil</keyword>
<proteinExistence type="predicted"/>
<dbReference type="AlphaFoldDB" id="A0A1F8F938"/>
<evidence type="ECO:0000313" key="3">
    <source>
        <dbReference type="Proteomes" id="UP000177167"/>
    </source>
</evidence>
<gene>
    <name evidence="2" type="ORF">A3J46_01540</name>
</gene>
<evidence type="ECO:0000313" key="2">
    <source>
        <dbReference type="EMBL" id="OGN09657.1"/>
    </source>
</evidence>
<feature type="coiled-coil region" evidence="1">
    <location>
        <begin position="72"/>
        <end position="106"/>
    </location>
</feature>
<evidence type="ECO:0000256" key="1">
    <source>
        <dbReference type="SAM" id="Coils"/>
    </source>
</evidence>